<feature type="non-terminal residue" evidence="1">
    <location>
        <position position="166"/>
    </location>
</feature>
<gene>
    <name evidence="1" type="ORF">MGAL_10B054586</name>
</gene>
<comment type="caution">
    <text evidence="1">The sequence shown here is derived from an EMBL/GenBank/DDBJ whole genome shotgun (WGS) entry which is preliminary data.</text>
</comment>
<reference evidence="1" key="1">
    <citation type="submission" date="2018-11" db="EMBL/GenBank/DDBJ databases">
        <authorList>
            <person name="Alioto T."/>
            <person name="Alioto T."/>
        </authorList>
    </citation>
    <scope>NUCLEOTIDE SEQUENCE</scope>
</reference>
<dbReference type="EMBL" id="UYJE01005218">
    <property type="protein sequence ID" value="VDI35165.1"/>
    <property type="molecule type" value="Genomic_DNA"/>
</dbReference>
<evidence type="ECO:0000313" key="1">
    <source>
        <dbReference type="EMBL" id="VDI35165.1"/>
    </source>
</evidence>
<sequence length="166" mass="18887">MVTKPMTSDPKGKLEFEKIIELKDLSVGKQEETDGSSSCTIELWEDKSLELSASPSLKLQVQDIHAKQAWVRDIREAKKKLELQEETLTMPEFKQKLKGKNLTSTPKKSKLVKNIDSVEVESDRSSDDFNILGTTRKDLVGDRYVAAEFEDGTTRPLFKRKLQKTI</sequence>
<dbReference type="OrthoDB" id="2570713at2759"/>
<dbReference type="InterPro" id="IPR011993">
    <property type="entry name" value="PH-like_dom_sf"/>
</dbReference>
<proteinExistence type="predicted"/>
<dbReference type="Proteomes" id="UP000596742">
    <property type="component" value="Unassembled WGS sequence"/>
</dbReference>
<dbReference type="Gene3D" id="2.30.29.30">
    <property type="entry name" value="Pleckstrin-homology domain (PH domain)/Phosphotyrosine-binding domain (PTB)"/>
    <property type="match status" value="1"/>
</dbReference>
<organism evidence="1 2">
    <name type="scientific">Mytilus galloprovincialis</name>
    <name type="common">Mediterranean mussel</name>
    <dbReference type="NCBI Taxonomy" id="29158"/>
    <lineage>
        <taxon>Eukaryota</taxon>
        <taxon>Metazoa</taxon>
        <taxon>Spiralia</taxon>
        <taxon>Lophotrochozoa</taxon>
        <taxon>Mollusca</taxon>
        <taxon>Bivalvia</taxon>
        <taxon>Autobranchia</taxon>
        <taxon>Pteriomorphia</taxon>
        <taxon>Mytilida</taxon>
        <taxon>Mytiloidea</taxon>
        <taxon>Mytilidae</taxon>
        <taxon>Mytilinae</taxon>
        <taxon>Mytilus</taxon>
    </lineage>
</organism>
<keyword evidence="2" id="KW-1185">Reference proteome</keyword>
<evidence type="ECO:0000313" key="2">
    <source>
        <dbReference type="Proteomes" id="UP000596742"/>
    </source>
</evidence>
<evidence type="ECO:0008006" key="3">
    <source>
        <dbReference type="Google" id="ProtNLM"/>
    </source>
</evidence>
<name>A0A8B6EJD5_MYTGA</name>
<dbReference type="AlphaFoldDB" id="A0A8B6EJD5"/>
<accession>A0A8B6EJD5</accession>
<protein>
    <recommendedName>
        <fullName evidence="3">PH domain-containing protein</fullName>
    </recommendedName>
</protein>